<evidence type="ECO:0000313" key="5">
    <source>
        <dbReference type="EnsemblMetazoa" id="CJA21786.1"/>
    </source>
</evidence>
<feature type="compositionally biased region" description="Basic residues" evidence="3">
    <location>
        <begin position="609"/>
        <end position="618"/>
    </location>
</feature>
<keyword evidence="6" id="KW-1185">Reference proteome</keyword>
<keyword evidence="1" id="KW-0863">Zinc-finger</keyword>
<evidence type="ECO:0000313" key="6">
    <source>
        <dbReference type="Proteomes" id="UP000005237"/>
    </source>
</evidence>
<feature type="compositionally biased region" description="Polar residues" evidence="3">
    <location>
        <begin position="556"/>
        <end position="566"/>
    </location>
</feature>
<dbReference type="GO" id="GO:0008270">
    <property type="term" value="F:zinc ion binding"/>
    <property type="evidence" value="ECO:0007669"/>
    <property type="project" value="UniProtKB-KW"/>
</dbReference>
<sequence>MDEFMETMDGVLEELVEENRRTDAKAAAGGRTTKGADGRKAWRMTDELTIGTFEVELQSEDEVMTRSCLKDSRRWVAISGAVGAKVMREFGLETVESLREACEKAISGSQEGAPREKLNNVEDSELTVENGHVGVKRRRKLWKNFARFVDTADEVKEQVMEKLISVQRCTMRQRGIIVGPIEEFRKELSARFEEIGRDKWPRAVLRLMREQELETVEELRDLCERGSLEGRSSRKKGEENHQDDLIWFKKEKDQLEVRIRVCETEKLNAEKKMREAQRACEKVKTIVESLKDSLQQATRELKRLRRYGRANQCFRCGGVGHVVRQCTSRQVQRVDTTKKARKVMMVEPVEILGQGKRFEADGGSVVSVMSTSGWGRLKTRCPELKKKAEVLAKPYLIEPSQSDEKIVARAEACFGQAICREAEKKCVPTNQCSKSGERRMIKAVTNRMFIKRNHGIGVGSRSGAKCTPKAAQAVVDKMVEYKNRWVPREQTRWVPGEQMKAKRGRREVQRRTVNCARRNVKSNFNVEDMELSLRRTLEDRHDDVYTVKPDRDRLPNSLSASETIDSMESLADCRGMAVPEHEPGTSRKRSRSPSGKDSRRDVDTLLRARAGRMPRHHY</sequence>
<evidence type="ECO:0000259" key="4">
    <source>
        <dbReference type="PROSITE" id="PS50158"/>
    </source>
</evidence>
<proteinExistence type="predicted"/>
<dbReference type="EnsemblMetazoa" id="CJA21786.1">
    <property type="protein sequence ID" value="CJA21786.1"/>
    <property type="gene ID" value="WBGene00177358"/>
</dbReference>
<evidence type="ECO:0000256" key="1">
    <source>
        <dbReference type="PROSITE-ProRule" id="PRU00047"/>
    </source>
</evidence>
<accession>A0A8R1E5F0</accession>
<feature type="region of interest" description="Disordered" evidence="3">
    <location>
        <begin position="548"/>
        <end position="618"/>
    </location>
</feature>
<keyword evidence="1" id="KW-0479">Metal-binding</keyword>
<evidence type="ECO:0000256" key="2">
    <source>
        <dbReference type="SAM" id="Coils"/>
    </source>
</evidence>
<dbReference type="Proteomes" id="UP000005237">
    <property type="component" value="Unassembled WGS sequence"/>
</dbReference>
<keyword evidence="1" id="KW-0862">Zinc</keyword>
<dbReference type="GO" id="GO:0003676">
    <property type="term" value="F:nucleic acid binding"/>
    <property type="evidence" value="ECO:0007669"/>
    <property type="project" value="InterPro"/>
</dbReference>
<dbReference type="SMART" id="SM00343">
    <property type="entry name" value="ZnF_C2HC"/>
    <property type="match status" value="1"/>
</dbReference>
<dbReference type="PROSITE" id="PS50158">
    <property type="entry name" value="ZF_CCHC"/>
    <property type="match status" value="1"/>
</dbReference>
<protein>
    <submittedName>
        <fullName evidence="5">CCHC-type domain-containing protein</fullName>
    </submittedName>
</protein>
<dbReference type="AlphaFoldDB" id="A0A8R1E5F0"/>
<feature type="domain" description="CCHC-type" evidence="4">
    <location>
        <begin position="313"/>
        <end position="328"/>
    </location>
</feature>
<evidence type="ECO:0000256" key="3">
    <source>
        <dbReference type="SAM" id="MobiDB-lite"/>
    </source>
</evidence>
<name>A0A8R1E5F0_CAEJA</name>
<reference evidence="6" key="1">
    <citation type="submission" date="2010-08" db="EMBL/GenBank/DDBJ databases">
        <authorList>
            <consortium name="Caenorhabditis japonica Sequencing Consortium"/>
            <person name="Wilson R.K."/>
        </authorList>
    </citation>
    <scope>NUCLEOTIDE SEQUENCE [LARGE SCALE GENOMIC DNA]</scope>
    <source>
        <strain evidence="6">DF5081</strain>
    </source>
</reference>
<keyword evidence="2" id="KW-0175">Coiled coil</keyword>
<feature type="coiled-coil region" evidence="2">
    <location>
        <begin position="252"/>
        <end position="307"/>
    </location>
</feature>
<feature type="compositionally biased region" description="Basic and acidic residues" evidence="3">
    <location>
        <begin position="594"/>
        <end position="606"/>
    </location>
</feature>
<dbReference type="Pfam" id="PF00098">
    <property type="entry name" value="zf-CCHC"/>
    <property type="match status" value="1"/>
</dbReference>
<dbReference type="InterPro" id="IPR001878">
    <property type="entry name" value="Znf_CCHC"/>
</dbReference>
<reference evidence="5" key="2">
    <citation type="submission" date="2022-06" db="UniProtKB">
        <authorList>
            <consortium name="EnsemblMetazoa"/>
        </authorList>
    </citation>
    <scope>IDENTIFICATION</scope>
    <source>
        <strain evidence="5">DF5081</strain>
    </source>
</reference>
<organism evidence="5 6">
    <name type="scientific">Caenorhabditis japonica</name>
    <dbReference type="NCBI Taxonomy" id="281687"/>
    <lineage>
        <taxon>Eukaryota</taxon>
        <taxon>Metazoa</taxon>
        <taxon>Ecdysozoa</taxon>
        <taxon>Nematoda</taxon>
        <taxon>Chromadorea</taxon>
        <taxon>Rhabditida</taxon>
        <taxon>Rhabditina</taxon>
        <taxon>Rhabditomorpha</taxon>
        <taxon>Rhabditoidea</taxon>
        <taxon>Rhabditidae</taxon>
        <taxon>Peloderinae</taxon>
        <taxon>Caenorhabditis</taxon>
    </lineage>
</organism>